<evidence type="ECO:0000256" key="6">
    <source>
        <dbReference type="ARBA" id="ARBA00023136"/>
    </source>
</evidence>
<feature type="transmembrane region" description="Helical" evidence="7">
    <location>
        <begin position="217"/>
        <end position="241"/>
    </location>
</feature>
<feature type="transmembrane region" description="Helical" evidence="7">
    <location>
        <begin position="171"/>
        <end position="191"/>
    </location>
</feature>
<protein>
    <submittedName>
        <fullName evidence="9">MFS transporter</fullName>
    </submittedName>
</protein>
<dbReference type="PANTHER" id="PTHR23517">
    <property type="entry name" value="RESISTANCE PROTEIN MDTM, PUTATIVE-RELATED-RELATED"/>
    <property type="match status" value="1"/>
</dbReference>
<evidence type="ECO:0000259" key="8">
    <source>
        <dbReference type="PROSITE" id="PS50850"/>
    </source>
</evidence>
<proteinExistence type="predicted"/>
<keyword evidence="5 7" id="KW-1133">Transmembrane helix</keyword>
<dbReference type="InterPro" id="IPR011701">
    <property type="entry name" value="MFS"/>
</dbReference>
<feature type="transmembrane region" description="Helical" evidence="7">
    <location>
        <begin position="20"/>
        <end position="42"/>
    </location>
</feature>
<evidence type="ECO:0000256" key="1">
    <source>
        <dbReference type="ARBA" id="ARBA00004651"/>
    </source>
</evidence>
<dbReference type="InterPro" id="IPR036259">
    <property type="entry name" value="MFS_trans_sf"/>
</dbReference>
<evidence type="ECO:0000256" key="7">
    <source>
        <dbReference type="SAM" id="Phobius"/>
    </source>
</evidence>
<comment type="caution">
    <text evidence="9">The sequence shown here is derived from an EMBL/GenBank/DDBJ whole genome shotgun (WGS) entry which is preliminary data.</text>
</comment>
<feature type="transmembrane region" description="Helical" evidence="7">
    <location>
        <begin position="87"/>
        <end position="115"/>
    </location>
</feature>
<evidence type="ECO:0000313" key="9">
    <source>
        <dbReference type="EMBL" id="MBE9666522.1"/>
    </source>
</evidence>
<dbReference type="SUPFAM" id="SSF103473">
    <property type="entry name" value="MFS general substrate transporter"/>
    <property type="match status" value="1"/>
</dbReference>
<feature type="transmembrane region" description="Helical" evidence="7">
    <location>
        <begin position="148"/>
        <end position="165"/>
    </location>
</feature>
<feature type="transmembrane region" description="Helical" evidence="7">
    <location>
        <begin position="310"/>
        <end position="334"/>
    </location>
</feature>
<dbReference type="Pfam" id="PF07690">
    <property type="entry name" value="MFS_1"/>
    <property type="match status" value="1"/>
</dbReference>
<accession>A0ABR9XGK9</accession>
<evidence type="ECO:0000256" key="3">
    <source>
        <dbReference type="ARBA" id="ARBA00022475"/>
    </source>
</evidence>
<evidence type="ECO:0000313" key="10">
    <source>
        <dbReference type="Proteomes" id="UP000632774"/>
    </source>
</evidence>
<evidence type="ECO:0000256" key="5">
    <source>
        <dbReference type="ARBA" id="ARBA00022989"/>
    </source>
</evidence>
<reference evidence="9 10" key="1">
    <citation type="submission" date="2020-10" db="EMBL/GenBank/DDBJ databases">
        <title>Mucilaginibacter mali sp. nov., isolated from rhizosphere soil of apple orchard.</title>
        <authorList>
            <person name="Lee J.-S."/>
            <person name="Kim H.S."/>
            <person name="Kim J.-S."/>
        </authorList>
    </citation>
    <scope>NUCLEOTIDE SEQUENCE [LARGE SCALE GENOMIC DNA]</scope>
    <source>
        <strain evidence="9 10">KCTC 23157</strain>
    </source>
</reference>
<comment type="subcellular location">
    <subcellularLocation>
        <location evidence="1">Cell membrane</location>
        <topology evidence="1">Multi-pass membrane protein</topology>
    </subcellularLocation>
</comment>
<keyword evidence="4 7" id="KW-0812">Transmembrane</keyword>
<dbReference type="PROSITE" id="PS50850">
    <property type="entry name" value="MFS"/>
    <property type="match status" value="1"/>
</dbReference>
<keyword evidence="10" id="KW-1185">Reference proteome</keyword>
<name>A0ABR9XGK9_9SPHI</name>
<evidence type="ECO:0000256" key="2">
    <source>
        <dbReference type="ARBA" id="ARBA00022448"/>
    </source>
</evidence>
<feature type="domain" description="Major facilitator superfamily (MFS) profile" evidence="8">
    <location>
        <begin position="18"/>
        <end position="401"/>
    </location>
</feature>
<gene>
    <name evidence="9" type="ORF">IRJ18_09135</name>
</gene>
<organism evidence="9 10">
    <name type="scientific">Mucilaginibacter boryungensis</name>
    <dbReference type="NCBI Taxonomy" id="768480"/>
    <lineage>
        <taxon>Bacteria</taxon>
        <taxon>Pseudomonadati</taxon>
        <taxon>Bacteroidota</taxon>
        <taxon>Sphingobacteriia</taxon>
        <taxon>Sphingobacteriales</taxon>
        <taxon>Sphingobacteriaceae</taxon>
        <taxon>Mucilaginibacter</taxon>
    </lineage>
</organism>
<keyword evidence="6 7" id="KW-0472">Membrane</keyword>
<dbReference type="Gene3D" id="1.20.1250.20">
    <property type="entry name" value="MFS general substrate transporter like domains"/>
    <property type="match status" value="1"/>
</dbReference>
<dbReference type="InterPro" id="IPR050171">
    <property type="entry name" value="MFS_Transporters"/>
</dbReference>
<sequence length="402" mass="45116">MLSPIQLYKRAYYGLSLNSWYLSLVMLINRSGTMVIPFMTLYCTQQLHFSIAQAGWIMGIFGLGSISGAFLGGRLTDKYGFYDVQVFALFSGGVLFILLGFQHTFLTLGIFTFILSLCNEAFRPANSTAIAYHSSGENKTRSYSLNRLAVNLGWAFGGAIGGFLASFNYHLLFWVDGCTNILAAVFLLKLLPRSGFTKTVHKTDISNIPSSAYRDGVYLVFILLATLFATCFFQMFTIQPLFYKTEWHLNEQFIGFLMALNGILIAFIEMVIVYNLEGKRHPLKYISLGIFITGVAFLLLNVLVPGKFSAITVMVLITIGEIISMPFMNAFWIVRTSEHNRGQYAALYSMSWSTAQILAPTVGSQIILYNHFSMLWWIMALMCGISSIGFVFLYRFVLSPKS</sequence>
<feature type="transmembrane region" description="Helical" evidence="7">
    <location>
        <begin position="54"/>
        <end position="75"/>
    </location>
</feature>
<feature type="transmembrane region" description="Helical" evidence="7">
    <location>
        <begin position="253"/>
        <end position="273"/>
    </location>
</feature>
<feature type="transmembrane region" description="Helical" evidence="7">
    <location>
        <begin position="374"/>
        <end position="397"/>
    </location>
</feature>
<feature type="transmembrane region" description="Helical" evidence="7">
    <location>
        <begin position="346"/>
        <end position="368"/>
    </location>
</feature>
<keyword evidence="2" id="KW-0813">Transport</keyword>
<dbReference type="PANTHER" id="PTHR23517:SF2">
    <property type="entry name" value="MULTIDRUG RESISTANCE PROTEIN MDTH"/>
    <property type="match status" value="1"/>
</dbReference>
<feature type="transmembrane region" description="Helical" evidence="7">
    <location>
        <begin position="285"/>
        <end position="304"/>
    </location>
</feature>
<dbReference type="InterPro" id="IPR020846">
    <property type="entry name" value="MFS_dom"/>
</dbReference>
<dbReference type="Proteomes" id="UP000632774">
    <property type="component" value="Unassembled WGS sequence"/>
</dbReference>
<keyword evidence="3" id="KW-1003">Cell membrane</keyword>
<evidence type="ECO:0000256" key="4">
    <source>
        <dbReference type="ARBA" id="ARBA00022692"/>
    </source>
</evidence>
<dbReference type="EMBL" id="JADFFM010000001">
    <property type="protein sequence ID" value="MBE9666522.1"/>
    <property type="molecule type" value="Genomic_DNA"/>
</dbReference>